<dbReference type="EMBL" id="FRBI01000015">
    <property type="protein sequence ID" value="SHM83672.1"/>
    <property type="molecule type" value="Genomic_DNA"/>
</dbReference>
<evidence type="ECO:0000313" key="3">
    <source>
        <dbReference type="Proteomes" id="UP000184111"/>
    </source>
</evidence>
<dbReference type="Pfam" id="PF05800">
    <property type="entry name" value="GvpO"/>
    <property type="match status" value="1"/>
</dbReference>
<dbReference type="PIRSF" id="PIRSF028743">
    <property type="entry name" value="GvpO_protein"/>
    <property type="match status" value="1"/>
</dbReference>
<dbReference type="Proteomes" id="UP000184111">
    <property type="component" value="Unassembled WGS sequence"/>
</dbReference>
<evidence type="ECO:0000256" key="1">
    <source>
        <dbReference type="SAM" id="MobiDB-lite"/>
    </source>
</evidence>
<feature type="region of interest" description="Disordered" evidence="1">
    <location>
        <begin position="1"/>
        <end position="35"/>
    </location>
</feature>
<protein>
    <submittedName>
        <fullName evidence="2">Gas vesicle synthesis protein GvpO</fullName>
    </submittedName>
</protein>
<reference evidence="2 3" key="1">
    <citation type="submission" date="2016-11" db="EMBL/GenBank/DDBJ databases">
        <authorList>
            <person name="Jaros S."/>
            <person name="Januszkiewicz K."/>
            <person name="Wedrychowicz H."/>
        </authorList>
    </citation>
    <scope>NUCLEOTIDE SEQUENCE [LARGE SCALE GENOMIC DNA]</scope>
    <source>
        <strain evidence="2 3">CGMCC 4.2025</strain>
    </source>
</reference>
<evidence type="ECO:0000313" key="2">
    <source>
        <dbReference type="EMBL" id="SHM83672.1"/>
    </source>
</evidence>
<accession>A0A1M7M0L2</accession>
<keyword evidence="3" id="KW-1185">Reference proteome</keyword>
<dbReference type="AlphaFoldDB" id="A0A1M7M0L2"/>
<proteinExistence type="predicted"/>
<name>A0A1M7M0L2_9ACTN</name>
<dbReference type="GO" id="GO:0031412">
    <property type="term" value="P:gas vesicle organization"/>
    <property type="evidence" value="ECO:0007669"/>
    <property type="project" value="InterPro"/>
</dbReference>
<feature type="compositionally biased region" description="Basic and acidic residues" evidence="1">
    <location>
        <begin position="1"/>
        <end position="12"/>
    </location>
</feature>
<sequence>MAEHSTRQDRSAARRRPPRASEPSGAGEAAERAASDLAKLIDRPVEGCSEVSPTDDGGWLVGVDVVEVSRIPDTTSLLATYEVELAEDGSMRRYRRTRRYVRGSADI</sequence>
<dbReference type="InterPro" id="IPR008634">
    <property type="entry name" value="Gas-vesicle_GvpO"/>
</dbReference>
<gene>
    <name evidence="2" type="ORF">SAMN05216499_11525</name>
</gene>
<dbReference type="STRING" id="310782.SAMN05216499_11525"/>
<organism evidence="2 3">
    <name type="scientific">Actinacidiphila paucisporea</name>
    <dbReference type="NCBI Taxonomy" id="310782"/>
    <lineage>
        <taxon>Bacteria</taxon>
        <taxon>Bacillati</taxon>
        <taxon>Actinomycetota</taxon>
        <taxon>Actinomycetes</taxon>
        <taxon>Kitasatosporales</taxon>
        <taxon>Streptomycetaceae</taxon>
        <taxon>Actinacidiphila</taxon>
    </lineage>
</organism>